<keyword evidence="2" id="KW-1185">Reference proteome</keyword>
<accession>A0A1X7RUL6</accession>
<name>A0A1X7RUL6_ZYMT9</name>
<sequence>MTLHPRDDAGPDERAIRIFSFTDNDQPSSFKHRRTSITASNNVSTLECWGLENFAVSTTPGTVGALSVYLGEASNVSYTVIPPRTNAGLHRAPAAQFVTFLSGLVHITLPNCTDDAWVIGGKYGLIFAEDTADVSVYGHGTEYPANEDTVALQVPLAPGVELNHTVLHRGGCTWEEQAGI</sequence>
<dbReference type="Proteomes" id="UP000215127">
    <property type="component" value="Chromosome 5"/>
</dbReference>
<organism evidence="1 2">
    <name type="scientific">Zymoseptoria tritici (strain ST99CH_3D7)</name>
    <dbReference type="NCBI Taxonomy" id="1276538"/>
    <lineage>
        <taxon>Eukaryota</taxon>
        <taxon>Fungi</taxon>
        <taxon>Dikarya</taxon>
        <taxon>Ascomycota</taxon>
        <taxon>Pezizomycotina</taxon>
        <taxon>Dothideomycetes</taxon>
        <taxon>Dothideomycetidae</taxon>
        <taxon>Mycosphaerellales</taxon>
        <taxon>Mycosphaerellaceae</taxon>
        <taxon>Zymoseptoria</taxon>
    </lineage>
</organism>
<dbReference type="EMBL" id="LT853696">
    <property type="protein sequence ID" value="SMQ51075.1"/>
    <property type="molecule type" value="Genomic_DNA"/>
</dbReference>
<reference evidence="1 2" key="1">
    <citation type="submission" date="2016-06" db="EMBL/GenBank/DDBJ databases">
        <authorList>
            <person name="Kjaerup R.B."/>
            <person name="Dalgaard T.S."/>
            <person name="Juul-Madsen H.R."/>
        </authorList>
    </citation>
    <scope>NUCLEOTIDE SEQUENCE [LARGE SCALE GENOMIC DNA]</scope>
</reference>
<evidence type="ECO:0000313" key="1">
    <source>
        <dbReference type="EMBL" id="SMQ51075.1"/>
    </source>
</evidence>
<dbReference type="AlphaFoldDB" id="A0A1X7RUL6"/>
<gene>
    <name evidence="1" type="ORF">ZT3D7_G6228</name>
</gene>
<evidence type="ECO:0000313" key="2">
    <source>
        <dbReference type="Proteomes" id="UP000215127"/>
    </source>
</evidence>
<proteinExistence type="predicted"/>
<protein>
    <submittedName>
        <fullName evidence="1">Uncharacterized protein</fullName>
    </submittedName>
</protein>